<dbReference type="GO" id="GO:0055085">
    <property type="term" value="P:transmembrane transport"/>
    <property type="evidence" value="ECO:0007669"/>
    <property type="project" value="InterPro"/>
</dbReference>
<evidence type="ECO:0000256" key="3">
    <source>
        <dbReference type="ARBA" id="ARBA00022729"/>
    </source>
</evidence>
<name>A0A849A2H8_9ACTN</name>
<dbReference type="PANTHER" id="PTHR43649:SF14">
    <property type="entry name" value="BLR3389 PROTEIN"/>
    <property type="match status" value="1"/>
</dbReference>
<evidence type="ECO:0000313" key="4">
    <source>
        <dbReference type="EMBL" id="NNG34765.1"/>
    </source>
</evidence>
<proteinExistence type="inferred from homology"/>
<dbReference type="Gene3D" id="3.40.190.10">
    <property type="entry name" value="Periplasmic binding protein-like II"/>
    <property type="match status" value="2"/>
</dbReference>
<comment type="caution">
    <text evidence="4">The sequence shown here is derived from an EMBL/GenBank/DDBJ whole genome shotgun (WGS) entry which is preliminary data.</text>
</comment>
<keyword evidence="3" id="KW-0732">Signal</keyword>
<dbReference type="InterPro" id="IPR050490">
    <property type="entry name" value="Bact_solute-bd_prot1"/>
</dbReference>
<gene>
    <name evidence="4" type="ORF">HKD39_03310</name>
</gene>
<sequence length="392" mass="42935">MPDCKVGADGALQYYTDKAAWKPDLESMNATSQDNCGLSVAVTGYSDPTQYNAFIMQGFQTDQKPTLFTWHTGDQLKSLVDKGLVAETTDIWKAATTAGYVPDGLIDNYTYGGKQYCVPLNIAYWVMYYNKKSFADAGVTPPKTWDEFTKVTAALRAKGQTPLHQMNVIFSFAWFQALLMGGDPAAYAGLETGKTKYTDAPVQNAMKQWYQMEQNKDFIDAGVQTDPQTLLKTGKVAMAYFGTFFTGQLTSVGMKSDSDYGVFALPNVAGGKQQMALETGPLCVGAGSANEKAALAYSSWWMGVPAQTAWSDKRGDISFNPQVPVKDPALAGLLKDLPQWQIHKRWLEATPTPIYNVADPAFGEFVSKPTADSMPMLQKIQAAADQYWNSQG</sequence>
<dbReference type="PROSITE" id="PS01037">
    <property type="entry name" value="SBP_BACTERIAL_1"/>
    <property type="match status" value="1"/>
</dbReference>
<evidence type="ECO:0000313" key="5">
    <source>
        <dbReference type="Proteomes" id="UP000562984"/>
    </source>
</evidence>
<keyword evidence="5" id="KW-1185">Reference proteome</keyword>
<dbReference type="EMBL" id="JABEND010000002">
    <property type="protein sequence ID" value="NNG34765.1"/>
    <property type="molecule type" value="Genomic_DNA"/>
</dbReference>
<accession>A0A849A2H8</accession>
<reference evidence="4 5" key="1">
    <citation type="submission" date="2020-05" db="EMBL/GenBank/DDBJ databases">
        <title>Nakamurella sp. DB0629 isolated from air conditioner.</title>
        <authorList>
            <person name="Kim D.H."/>
            <person name="Kim D.-U."/>
        </authorList>
    </citation>
    <scope>NUCLEOTIDE SEQUENCE [LARGE SCALE GENOMIC DNA]</scope>
    <source>
        <strain evidence="4 5">DB0629</strain>
    </source>
</reference>
<dbReference type="Pfam" id="PF13416">
    <property type="entry name" value="SBP_bac_8"/>
    <property type="match status" value="1"/>
</dbReference>
<keyword evidence="2" id="KW-0813">Transport</keyword>
<dbReference type="AlphaFoldDB" id="A0A849A2H8"/>
<dbReference type="Proteomes" id="UP000562984">
    <property type="component" value="Unassembled WGS sequence"/>
</dbReference>
<evidence type="ECO:0000256" key="2">
    <source>
        <dbReference type="ARBA" id="ARBA00022448"/>
    </source>
</evidence>
<dbReference type="InterPro" id="IPR006059">
    <property type="entry name" value="SBP"/>
</dbReference>
<organism evidence="4 5">
    <name type="scientific">Nakamurella aerolata</name>
    <dbReference type="NCBI Taxonomy" id="1656892"/>
    <lineage>
        <taxon>Bacteria</taxon>
        <taxon>Bacillati</taxon>
        <taxon>Actinomycetota</taxon>
        <taxon>Actinomycetes</taxon>
        <taxon>Nakamurellales</taxon>
        <taxon>Nakamurellaceae</taxon>
        <taxon>Nakamurella</taxon>
    </lineage>
</organism>
<dbReference type="InterPro" id="IPR006061">
    <property type="entry name" value="SBP_1_CS"/>
</dbReference>
<evidence type="ECO:0000256" key="1">
    <source>
        <dbReference type="ARBA" id="ARBA00008520"/>
    </source>
</evidence>
<dbReference type="SUPFAM" id="SSF53850">
    <property type="entry name" value="Periplasmic binding protein-like II"/>
    <property type="match status" value="1"/>
</dbReference>
<comment type="similarity">
    <text evidence="1">Belongs to the bacterial solute-binding protein 1 family.</text>
</comment>
<dbReference type="PANTHER" id="PTHR43649">
    <property type="entry name" value="ARABINOSE-BINDING PROTEIN-RELATED"/>
    <property type="match status" value="1"/>
</dbReference>
<protein>
    <submittedName>
        <fullName evidence="4">Extracellular solute-binding protein</fullName>
    </submittedName>
</protein>